<dbReference type="PANTHER" id="PTHR39664">
    <property type="match status" value="1"/>
</dbReference>
<sequence>MKYYCDTNFVIRYLLGDNKEMLAKTKEIFAQVQTGKIFLILEQTVFTEIVFVLSSFYKVPKNKISEILSELLAYKGVVCEDKESLLLALDFYHKQNLHIVDCLLIVKAEQAGLGILSFDQKLMNVSNKKDRL</sequence>
<feature type="domain" description="PIN" evidence="1">
    <location>
        <begin position="3"/>
        <end position="125"/>
    </location>
</feature>
<gene>
    <name evidence="2" type="ORF">Trichorick_00945</name>
</gene>
<dbReference type="Pfam" id="PF01850">
    <property type="entry name" value="PIN"/>
    <property type="match status" value="1"/>
</dbReference>
<dbReference type="Gene3D" id="3.40.50.1010">
    <property type="entry name" value="5'-nuclease"/>
    <property type="match status" value="1"/>
</dbReference>
<name>A0ABZ0USP9_9RICK</name>
<dbReference type="EMBL" id="CP112932">
    <property type="protein sequence ID" value="WPY01052.1"/>
    <property type="molecule type" value="Genomic_DNA"/>
</dbReference>
<reference evidence="2 3" key="1">
    <citation type="submission" date="2022-10" db="EMBL/GenBank/DDBJ databases">
        <title>Host association and intracellularity evolved multiple times independently in the Rickettsiales.</title>
        <authorList>
            <person name="Castelli M."/>
            <person name="Nardi T."/>
            <person name="Gammuto L."/>
            <person name="Bellinzona G."/>
            <person name="Sabaneyeva E."/>
            <person name="Potekhin A."/>
            <person name="Serra V."/>
            <person name="Petroni G."/>
            <person name="Sassera D."/>
        </authorList>
    </citation>
    <scope>NUCLEOTIDE SEQUENCE [LARGE SCALE GENOMIC DNA]</scope>
    <source>
        <strain evidence="2 3">Kr 154-4</strain>
    </source>
</reference>
<proteinExistence type="predicted"/>
<keyword evidence="3" id="KW-1185">Reference proteome</keyword>
<dbReference type="PANTHER" id="PTHR39664:SF2">
    <property type="entry name" value="NUCLEIC ACID-BINDING PROTEIN, CONTAINING PIN DOMAIN-RELATED"/>
    <property type="match status" value="1"/>
</dbReference>
<dbReference type="RefSeq" id="WP_323737862.1">
    <property type="nucleotide sequence ID" value="NZ_CP112932.1"/>
</dbReference>
<evidence type="ECO:0000313" key="3">
    <source>
        <dbReference type="Proteomes" id="UP001326613"/>
    </source>
</evidence>
<evidence type="ECO:0000313" key="2">
    <source>
        <dbReference type="EMBL" id="WPY01052.1"/>
    </source>
</evidence>
<accession>A0ABZ0USP9</accession>
<dbReference type="InterPro" id="IPR029060">
    <property type="entry name" value="PIN-like_dom_sf"/>
</dbReference>
<dbReference type="InterPro" id="IPR002716">
    <property type="entry name" value="PIN_dom"/>
</dbReference>
<organism evidence="2 3">
    <name type="scientific">Candidatus Trichorickettsia mobilis</name>
    <dbReference type="NCBI Taxonomy" id="1346319"/>
    <lineage>
        <taxon>Bacteria</taxon>
        <taxon>Pseudomonadati</taxon>
        <taxon>Pseudomonadota</taxon>
        <taxon>Alphaproteobacteria</taxon>
        <taxon>Rickettsiales</taxon>
        <taxon>Rickettsiaceae</taxon>
        <taxon>Rickettsieae</taxon>
        <taxon>Candidatus Trichorickettsia</taxon>
    </lineage>
</organism>
<dbReference type="Proteomes" id="UP001326613">
    <property type="component" value="Chromosome"/>
</dbReference>
<dbReference type="SUPFAM" id="SSF88723">
    <property type="entry name" value="PIN domain-like"/>
    <property type="match status" value="1"/>
</dbReference>
<protein>
    <submittedName>
        <fullName evidence="2">Type II toxin-antitoxin system VapC family toxin</fullName>
    </submittedName>
</protein>
<evidence type="ECO:0000259" key="1">
    <source>
        <dbReference type="Pfam" id="PF01850"/>
    </source>
</evidence>